<organism evidence="2 3">
    <name type="scientific">Phyllosticta citriasiana</name>
    <dbReference type="NCBI Taxonomy" id="595635"/>
    <lineage>
        <taxon>Eukaryota</taxon>
        <taxon>Fungi</taxon>
        <taxon>Dikarya</taxon>
        <taxon>Ascomycota</taxon>
        <taxon>Pezizomycotina</taxon>
        <taxon>Dothideomycetes</taxon>
        <taxon>Dothideomycetes incertae sedis</taxon>
        <taxon>Botryosphaeriales</taxon>
        <taxon>Phyllostictaceae</taxon>
        <taxon>Phyllosticta</taxon>
    </lineage>
</organism>
<accession>A0ABR1K787</accession>
<evidence type="ECO:0000256" key="1">
    <source>
        <dbReference type="SAM" id="MobiDB-lite"/>
    </source>
</evidence>
<protein>
    <submittedName>
        <fullName evidence="2">Uncharacterized protein</fullName>
    </submittedName>
</protein>
<feature type="region of interest" description="Disordered" evidence="1">
    <location>
        <begin position="130"/>
        <end position="208"/>
    </location>
</feature>
<dbReference type="EMBL" id="JBBPHU010000024">
    <property type="protein sequence ID" value="KAK7508822.1"/>
    <property type="molecule type" value="Genomic_DNA"/>
</dbReference>
<evidence type="ECO:0000313" key="2">
    <source>
        <dbReference type="EMBL" id="KAK7508822.1"/>
    </source>
</evidence>
<sequence>MLHCTASRIAGGPKTLLSRPGCDDFARAAPEEDEGARRWPAKILRCSFSRKRDGEAVMQNQKFGIALRLGWMGVMSLATAGDASPGASAPRRHNTTCLHIFPTCILPSIRSALLSPWPRERRLFRLSPLTSVFPGPRQPRRRPGRQQPLTSTSTFQRRRKHLRPPVIRTNALSLPPFSDAPQAPPPADLGLVCSFGLSSPSTEEEEEV</sequence>
<evidence type="ECO:0000313" key="3">
    <source>
        <dbReference type="Proteomes" id="UP001363622"/>
    </source>
</evidence>
<gene>
    <name evidence="2" type="ORF">IWZ03DRAFT_123652</name>
</gene>
<dbReference type="Proteomes" id="UP001363622">
    <property type="component" value="Unassembled WGS sequence"/>
</dbReference>
<proteinExistence type="predicted"/>
<keyword evidence="3" id="KW-1185">Reference proteome</keyword>
<reference evidence="2 3" key="1">
    <citation type="submission" date="2024-04" db="EMBL/GenBank/DDBJ databases">
        <title>Phyllosticta paracitricarpa is synonymous to the EU quarantine fungus P. citricarpa based on phylogenomic analyses.</title>
        <authorList>
            <consortium name="Lawrence Berkeley National Laboratory"/>
            <person name="Van Ingen-Buijs V.A."/>
            <person name="Van Westerhoven A.C."/>
            <person name="Haridas S."/>
            <person name="Skiadas P."/>
            <person name="Martin F."/>
            <person name="Groenewald J.Z."/>
            <person name="Crous P.W."/>
            <person name="Seidl M.F."/>
        </authorList>
    </citation>
    <scope>NUCLEOTIDE SEQUENCE [LARGE SCALE GENOMIC DNA]</scope>
    <source>
        <strain evidence="2 3">CBS 123371</strain>
    </source>
</reference>
<comment type="caution">
    <text evidence="2">The sequence shown here is derived from an EMBL/GenBank/DDBJ whole genome shotgun (WGS) entry which is preliminary data.</text>
</comment>
<name>A0ABR1K787_9PEZI</name>